<dbReference type="Gene3D" id="3.40.1350.10">
    <property type="match status" value="1"/>
</dbReference>
<dbReference type="InterPro" id="IPR007560">
    <property type="entry name" value="Restrct_endonuc_IV_Mrr"/>
</dbReference>
<evidence type="ECO:0000313" key="2">
    <source>
        <dbReference type="EMBL" id="GAH32228.1"/>
    </source>
</evidence>
<protein>
    <recommendedName>
        <fullName evidence="1">Restriction endonuclease type IV Mrr domain-containing protein</fullName>
    </recommendedName>
</protein>
<organism evidence="2">
    <name type="scientific">marine sediment metagenome</name>
    <dbReference type="NCBI Taxonomy" id="412755"/>
    <lineage>
        <taxon>unclassified sequences</taxon>
        <taxon>metagenomes</taxon>
        <taxon>ecological metagenomes</taxon>
    </lineage>
</organism>
<reference evidence="2" key="1">
    <citation type="journal article" date="2014" name="Front. Microbiol.">
        <title>High frequency of phylogenetically diverse reductive dehalogenase-homologous genes in deep subseafloor sedimentary metagenomes.</title>
        <authorList>
            <person name="Kawai M."/>
            <person name="Futagami T."/>
            <person name="Toyoda A."/>
            <person name="Takaki Y."/>
            <person name="Nishi S."/>
            <person name="Hori S."/>
            <person name="Arai W."/>
            <person name="Tsubouchi T."/>
            <person name="Morono Y."/>
            <person name="Uchiyama I."/>
            <person name="Ito T."/>
            <person name="Fujiyama A."/>
            <person name="Inagaki F."/>
            <person name="Takami H."/>
        </authorList>
    </citation>
    <scope>NUCLEOTIDE SEQUENCE</scope>
    <source>
        <strain evidence="2">Expedition CK06-06</strain>
    </source>
</reference>
<dbReference type="GO" id="GO:0009307">
    <property type="term" value="P:DNA restriction-modification system"/>
    <property type="evidence" value="ECO:0007669"/>
    <property type="project" value="InterPro"/>
</dbReference>
<dbReference type="AlphaFoldDB" id="X1GGR8"/>
<sequence length="90" mass="10718">MSKMSDFDISNLFYYMNRFDDLNPYEFENMVAQMLHCKGWKNVELTSRSADKGRDIIGYDKKGRKVYIEVKQHQKKIGRPIIQKLHSIMV</sequence>
<feature type="domain" description="Restriction endonuclease type IV Mrr" evidence="1">
    <location>
        <begin position="20"/>
        <end position="89"/>
    </location>
</feature>
<feature type="non-terminal residue" evidence="2">
    <location>
        <position position="90"/>
    </location>
</feature>
<dbReference type="InterPro" id="IPR011856">
    <property type="entry name" value="tRNA_endonuc-like_dom_sf"/>
</dbReference>
<dbReference type="InterPro" id="IPR052906">
    <property type="entry name" value="Type_IV_Methyl-Rstrct_Enzyme"/>
</dbReference>
<dbReference type="SUPFAM" id="SSF52980">
    <property type="entry name" value="Restriction endonuclease-like"/>
    <property type="match status" value="1"/>
</dbReference>
<dbReference type="PANTHER" id="PTHR30015:SF7">
    <property type="entry name" value="TYPE IV METHYL-DIRECTED RESTRICTION ENZYME ECOKMRR"/>
    <property type="match status" value="1"/>
</dbReference>
<dbReference type="Pfam" id="PF04471">
    <property type="entry name" value="Mrr_cat"/>
    <property type="match status" value="1"/>
</dbReference>
<dbReference type="InterPro" id="IPR011335">
    <property type="entry name" value="Restrct_endonuc-II-like"/>
</dbReference>
<accession>X1GGR8</accession>
<evidence type="ECO:0000259" key="1">
    <source>
        <dbReference type="Pfam" id="PF04471"/>
    </source>
</evidence>
<proteinExistence type="predicted"/>
<dbReference type="GO" id="GO:0003677">
    <property type="term" value="F:DNA binding"/>
    <property type="evidence" value="ECO:0007669"/>
    <property type="project" value="InterPro"/>
</dbReference>
<name>X1GGR8_9ZZZZ</name>
<dbReference type="PANTHER" id="PTHR30015">
    <property type="entry name" value="MRR RESTRICTION SYSTEM PROTEIN"/>
    <property type="match status" value="1"/>
</dbReference>
<gene>
    <name evidence="2" type="ORF">S03H2_23686</name>
</gene>
<dbReference type="EMBL" id="BARU01012993">
    <property type="protein sequence ID" value="GAH32228.1"/>
    <property type="molecule type" value="Genomic_DNA"/>
</dbReference>
<dbReference type="GO" id="GO:0015666">
    <property type="term" value="F:restriction endodeoxyribonuclease activity"/>
    <property type="evidence" value="ECO:0007669"/>
    <property type="project" value="TreeGrafter"/>
</dbReference>
<comment type="caution">
    <text evidence="2">The sequence shown here is derived from an EMBL/GenBank/DDBJ whole genome shotgun (WGS) entry which is preliminary data.</text>
</comment>